<keyword evidence="3" id="KW-1185">Reference proteome</keyword>
<evidence type="ECO:0000313" key="3">
    <source>
        <dbReference type="Proteomes" id="UP001055439"/>
    </source>
</evidence>
<evidence type="ECO:0000313" key="2">
    <source>
        <dbReference type="EMBL" id="URD72778.1"/>
    </source>
</evidence>
<reference evidence="2" key="1">
    <citation type="submission" date="2022-05" db="EMBL/GenBank/DDBJ databases">
        <title>The Musa troglodytarum L. genome provides insights into the mechanism of non-climacteric behaviour and enrichment of carotenoids.</title>
        <authorList>
            <person name="Wang J."/>
        </authorList>
    </citation>
    <scope>NUCLEOTIDE SEQUENCE</scope>
    <source>
        <tissue evidence="2">Leaf</tissue>
    </source>
</reference>
<dbReference type="EMBL" id="CP097502">
    <property type="protein sequence ID" value="URD72778.1"/>
    <property type="molecule type" value="Genomic_DNA"/>
</dbReference>
<evidence type="ECO:0000256" key="1">
    <source>
        <dbReference type="SAM" id="MobiDB-lite"/>
    </source>
</evidence>
<feature type="region of interest" description="Disordered" evidence="1">
    <location>
        <begin position="1"/>
        <end position="39"/>
    </location>
</feature>
<organism evidence="2 3">
    <name type="scientific">Musa troglodytarum</name>
    <name type="common">fe'i banana</name>
    <dbReference type="NCBI Taxonomy" id="320322"/>
    <lineage>
        <taxon>Eukaryota</taxon>
        <taxon>Viridiplantae</taxon>
        <taxon>Streptophyta</taxon>
        <taxon>Embryophyta</taxon>
        <taxon>Tracheophyta</taxon>
        <taxon>Spermatophyta</taxon>
        <taxon>Magnoliopsida</taxon>
        <taxon>Liliopsida</taxon>
        <taxon>Zingiberales</taxon>
        <taxon>Musaceae</taxon>
        <taxon>Musa</taxon>
    </lineage>
</organism>
<feature type="compositionally biased region" description="Polar residues" evidence="1">
    <location>
        <begin position="19"/>
        <end position="37"/>
    </location>
</feature>
<protein>
    <submittedName>
        <fullName evidence="2">Uncharacterized protein</fullName>
    </submittedName>
</protein>
<sequence length="79" mass="8977">MPRKRRFCEIRPKIHQRRSNQSMSTALPSNPSKQEFQSTKDFDQKARLWLKLVAKVTGQTQAILLAGKSLLVAGTSTKH</sequence>
<dbReference type="Proteomes" id="UP001055439">
    <property type="component" value="Chromosome 1"/>
</dbReference>
<gene>
    <name evidence="2" type="ORF">MUK42_36047</name>
</gene>
<name>A0A9E7J9C1_9LILI</name>
<proteinExistence type="predicted"/>
<dbReference type="AlphaFoldDB" id="A0A9E7J9C1"/>
<accession>A0A9E7J9C1</accession>